<sequence>MAIGGGTSEPSPASPPGVAGLDADAVEIGEHISAALSKYTVESGAPPRGSGICLPQIVEESHAGGDRGDCGVEQAAALSRYTVESGVPHPGCWDPPPSISSREKPPRTVTPAMAQTSTGSTCTGTGMIAATL</sequence>
<proteinExistence type="predicted"/>
<evidence type="ECO:0000256" key="1">
    <source>
        <dbReference type="SAM" id="MobiDB-lite"/>
    </source>
</evidence>
<reference evidence="3" key="2">
    <citation type="submission" date="2013-12" db="EMBL/GenBank/DDBJ databases">
        <authorList>
            <person name="Yu Y."/>
            <person name="Lee S."/>
            <person name="de Baynast K."/>
            <person name="Wissotski M."/>
            <person name="Liu L."/>
            <person name="Talag J."/>
            <person name="Goicoechea J."/>
            <person name="Angelova A."/>
            <person name="Jetty R."/>
            <person name="Kudrna D."/>
            <person name="Golser W."/>
            <person name="Rivera L."/>
            <person name="Zhang J."/>
            <person name="Wing R."/>
        </authorList>
    </citation>
    <scope>NUCLEOTIDE SEQUENCE</scope>
</reference>
<reference evidence="2" key="3">
    <citation type="submission" date="2015-04" db="UniProtKB">
        <authorList>
            <consortium name="EnsemblPlants"/>
        </authorList>
    </citation>
    <scope>IDENTIFICATION</scope>
</reference>
<dbReference type="Proteomes" id="UP000032180">
    <property type="component" value="Chromosome 6"/>
</dbReference>
<name>A0A0D9WRF7_9ORYZ</name>
<dbReference type="EnsemblPlants" id="LPERR06G15780.1">
    <property type="protein sequence ID" value="LPERR06G15780.1"/>
    <property type="gene ID" value="LPERR06G15780"/>
</dbReference>
<accession>A0A0D9WRF7</accession>
<keyword evidence="3" id="KW-1185">Reference proteome</keyword>
<feature type="region of interest" description="Disordered" evidence="1">
    <location>
        <begin position="84"/>
        <end position="121"/>
    </location>
</feature>
<dbReference type="Gramene" id="LPERR06G15780.1">
    <property type="protein sequence ID" value="LPERR06G15780.1"/>
    <property type="gene ID" value="LPERR06G15780"/>
</dbReference>
<dbReference type="HOGENOM" id="CLU_1920113_0_0_1"/>
<protein>
    <submittedName>
        <fullName evidence="2">Uncharacterized protein</fullName>
    </submittedName>
</protein>
<organism evidence="2 3">
    <name type="scientific">Leersia perrieri</name>
    <dbReference type="NCBI Taxonomy" id="77586"/>
    <lineage>
        <taxon>Eukaryota</taxon>
        <taxon>Viridiplantae</taxon>
        <taxon>Streptophyta</taxon>
        <taxon>Embryophyta</taxon>
        <taxon>Tracheophyta</taxon>
        <taxon>Spermatophyta</taxon>
        <taxon>Magnoliopsida</taxon>
        <taxon>Liliopsida</taxon>
        <taxon>Poales</taxon>
        <taxon>Poaceae</taxon>
        <taxon>BOP clade</taxon>
        <taxon>Oryzoideae</taxon>
        <taxon>Oryzeae</taxon>
        <taxon>Oryzinae</taxon>
        <taxon>Leersia</taxon>
    </lineage>
</organism>
<evidence type="ECO:0000313" key="2">
    <source>
        <dbReference type="EnsemblPlants" id="LPERR06G15780.1"/>
    </source>
</evidence>
<feature type="region of interest" description="Disordered" evidence="1">
    <location>
        <begin position="1"/>
        <end position="21"/>
    </location>
</feature>
<reference evidence="2 3" key="1">
    <citation type="submission" date="2012-08" db="EMBL/GenBank/DDBJ databases">
        <title>Oryza genome evolution.</title>
        <authorList>
            <person name="Wing R.A."/>
        </authorList>
    </citation>
    <scope>NUCLEOTIDE SEQUENCE</scope>
</reference>
<dbReference type="AlphaFoldDB" id="A0A0D9WRF7"/>
<evidence type="ECO:0000313" key="3">
    <source>
        <dbReference type="Proteomes" id="UP000032180"/>
    </source>
</evidence>